<comment type="caution">
    <text evidence="3">The sequence shown here is derived from an EMBL/GenBank/DDBJ whole genome shotgun (WGS) entry which is preliminary data.</text>
</comment>
<dbReference type="SUPFAM" id="SSF88723">
    <property type="entry name" value="PIN domain-like"/>
    <property type="match status" value="1"/>
</dbReference>
<dbReference type="Pfam" id="PF01850">
    <property type="entry name" value="PIN"/>
    <property type="match status" value="1"/>
</dbReference>
<dbReference type="InterPro" id="IPR002716">
    <property type="entry name" value="PIN_dom"/>
</dbReference>
<proteinExistence type="predicted"/>
<dbReference type="InterPro" id="IPR044153">
    <property type="entry name" value="PIN_Pae0151-like"/>
</dbReference>
<evidence type="ECO:0000313" key="4">
    <source>
        <dbReference type="Proteomes" id="UP000076962"/>
    </source>
</evidence>
<dbReference type="CDD" id="cd09873">
    <property type="entry name" value="PIN_Pae0151-like"/>
    <property type="match status" value="1"/>
</dbReference>
<gene>
    <name evidence="3" type="ORF">THIOM_000189</name>
</gene>
<keyword evidence="4" id="KW-1185">Reference proteome</keyword>
<accession>A0A176S765</accession>
<dbReference type="Proteomes" id="UP000076962">
    <property type="component" value="Unassembled WGS sequence"/>
</dbReference>
<evidence type="ECO:0000256" key="1">
    <source>
        <dbReference type="ARBA" id="ARBA00022842"/>
    </source>
</evidence>
<dbReference type="PANTHER" id="PTHR35901">
    <property type="entry name" value="RIBONUCLEASE VAPC3"/>
    <property type="match status" value="1"/>
</dbReference>
<feature type="domain" description="PIN" evidence="2">
    <location>
        <begin position="5"/>
        <end position="123"/>
    </location>
</feature>
<name>A0A176S765_9GAMM</name>
<dbReference type="InterPro" id="IPR029060">
    <property type="entry name" value="PIN-like_dom_sf"/>
</dbReference>
<organism evidence="3 4">
    <name type="scientific">Candidatus Thiomargarita nelsonii</name>
    <dbReference type="NCBI Taxonomy" id="1003181"/>
    <lineage>
        <taxon>Bacteria</taxon>
        <taxon>Pseudomonadati</taxon>
        <taxon>Pseudomonadota</taxon>
        <taxon>Gammaproteobacteria</taxon>
        <taxon>Thiotrichales</taxon>
        <taxon>Thiotrichaceae</taxon>
        <taxon>Thiomargarita</taxon>
    </lineage>
</organism>
<dbReference type="Gene3D" id="3.40.50.1010">
    <property type="entry name" value="5'-nuclease"/>
    <property type="match status" value="1"/>
</dbReference>
<dbReference type="EMBL" id="LUTY01000073">
    <property type="protein sequence ID" value="OAD23962.1"/>
    <property type="molecule type" value="Genomic_DNA"/>
</dbReference>
<evidence type="ECO:0000313" key="3">
    <source>
        <dbReference type="EMBL" id="OAD23962.1"/>
    </source>
</evidence>
<reference evidence="3 4" key="1">
    <citation type="submission" date="2016-05" db="EMBL/GenBank/DDBJ databases">
        <title>Single-cell genome of chain-forming Candidatus Thiomargarita nelsonii and comparison to other large sulfur-oxidizing bacteria.</title>
        <authorList>
            <person name="Winkel M."/>
            <person name="Salman V."/>
            <person name="Woyke T."/>
            <person name="Schulz-Vogt H."/>
            <person name="Richter M."/>
            <person name="Flood B."/>
            <person name="Bailey J."/>
            <person name="Amann R."/>
            <person name="Mussmann M."/>
        </authorList>
    </citation>
    <scope>NUCLEOTIDE SEQUENCE [LARGE SCALE GENOMIC DNA]</scope>
    <source>
        <strain evidence="3 4">THI036</strain>
    </source>
</reference>
<protein>
    <submittedName>
        <fullName evidence="3">PilT domain-containing protein</fullName>
    </submittedName>
</protein>
<keyword evidence="1" id="KW-0460">Magnesium</keyword>
<evidence type="ECO:0000259" key="2">
    <source>
        <dbReference type="Pfam" id="PF01850"/>
    </source>
</evidence>
<dbReference type="AlphaFoldDB" id="A0A176S765"/>
<sequence>MVNVYVVDACVGIKWYVPEIHKDAALRLHNPTYRLHVPAFFLLELGNIVCKKLRRGEISLEVSELIINEVQNVSLEWHQDEPLFPKAFEITNETGRSLYDCLYLSLAVSLDAQMVTADLRFYDALKDGDYGSKLLWIEDIP</sequence>
<dbReference type="InterPro" id="IPR051619">
    <property type="entry name" value="TypeII_TA_RNase_PINc/VapC"/>
</dbReference>
<dbReference type="PANTHER" id="PTHR35901:SF1">
    <property type="entry name" value="EXONUCLEASE VAPC9"/>
    <property type="match status" value="1"/>
</dbReference>